<keyword evidence="1" id="KW-0812">Transmembrane</keyword>
<reference evidence="3" key="2">
    <citation type="submission" date="2015-01" db="EMBL/GenBank/DDBJ databases">
        <title>Evolutionary Origins and Diversification of the Mycorrhizal Mutualists.</title>
        <authorList>
            <consortium name="DOE Joint Genome Institute"/>
            <consortium name="Mycorrhizal Genomics Consortium"/>
            <person name="Kohler A."/>
            <person name="Kuo A."/>
            <person name="Nagy L.G."/>
            <person name="Floudas D."/>
            <person name="Copeland A."/>
            <person name="Barry K.W."/>
            <person name="Cichocki N."/>
            <person name="Veneault-Fourrey C."/>
            <person name="LaButti K."/>
            <person name="Lindquist E.A."/>
            <person name="Lipzen A."/>
            <person name="Lundell T."/>
            <person name="Morin E."/>
            <person name="Murat C."/>
            <person name="Riley R."/>
            <person name="Ohm R."/>
            <person name="Sun H."/>
            <person name="Tunlid A."/>
            <person name="Henrissat B."/>
            <person name="Grigoriev I.V."/>
            <person name="Hibbett D.S."/>
            <person name="Martin F."/>
        </authorList>
    </citation>
    <scope>NUCLEOTIDE SEQUENCE [LARGE SCALE GENOMIC DNA]</scope>
    <source>
        <strain evidence="3">Ve08.2h10</strain>
    </source>
</reference>
<dbReference type="Proteomes" id="UP000054538">
    <property type="component" value="Unassembled WGS sequence"/>
</dbReference>
<dbReference type="HOGENOM" id="CLU_146854_0_0_1"/>
<dbReference type="OrthoDB" id="3198211at2759"/>
<dbReference type="InParanoid" id="A0A0D0E865"/>
<sequence>MVVAPMSWVINAAVTGIAFLVTGDSGIQYLEARTRHELMARDYNAIKTEYDLEQAYLSQVVKLESTLDDARPVVHGVTTKLGDLANVRATISAGICIIQNSLSYAEDPSSQLFVRRIQRLEIVYGCLSRALRYYQVMVRLPESGGGLDK</sequence>
<keyword evidence="1" id="KW-0472">Membrane</keyword>
<accession>A0A0D0E865</accession>
<evidence type="ECO:0000313" key="2">
    <source>
        <dbReference type="EMBL" id="KIK94660.1"/>
    </source>
</evidence>
<feature type="transmembrane region" description="Helical" evidence="1">
    <location>
        <begin position="6"/>
        <end position="30"/>
    </location>
</feature>
<dbReference type="AlphaFoldDB" id="A0A0D0E865"/>
<evidence type="ECO:0000256" key="1">
    <source>
        <dbReference type="SAM" id="Phobius"/>
    </source>
</evidence>
<proteinExistence type="predicted"/>
<keyword evidence="3" id="KW-1185">Reference proteome</keyword>
<reference evidence="2 3" key="1">
    <citation type="submission" date="2014-04" db="EMBL/GenBank/DDBJ databases">
        <authorList>
            <consortium name="DOE Joint Genome Institute"/>
            <person name="Kuo A."/>
            <person name="Kohler A."/>
            <person name="Jargeat P."/>
            <person name="Nagy L.G."/>
            <person name="Floudas D."/>
            <person name="Copeland A."/>
            <person name="Barry K.W."/>
            <person name="Cichocki N."/>
            <person name="Veneault-Fourrey C."/>
            <person name="LaButti K."/>
            <person name="Lindquist E.A."/>
            <person name="Lipzen A."/>
            <person name="Lundell T."/>
            <person name="Morin E."/>
            <person name="Murat C."/>
            <person name="Sun H."/>
            <person name="Tunlid A."/>
            <person name="Henrissat B."/>
            <person name="Grigoriev I.V."/>
            <person name="Hibbett D.S."/>
            <person name="Martin F."/>
            <person name="Nordberg H.P."/>
            <person name="Cantor M.N."/>
            <person name="Hua S.X."/>
        </authorList>
    </citation>
    <scope>NUCLEOTIDE SEQUENCE [LARGE SCALE GENOMIC DNA]</scope>
    <source>
        <strain evidence="2 3">Ve08.2h10</strain>
    </source>
</reference>
<evidence type="ECO:0000313" key="3">
    <source>
        <dbReference type="Proteomes" id="UP000054538"/>
    </source>
</evidence>
<gene>
    <name evidence="2" type="ORF">PAXRUDRAFT_434860</name>
</gene>
<name>A0A0D0E865_9AGAM</name>
<protein>
    <submittedName>
        <fullName evidence="2">Uncharacterized protein</fullName>
    </submittedName>
</protein>
<keyword evidence="1" id="KW-1133">Transmembrane helix</keyword>
<organism evidence="2 3">
    <name type="scientific">Paxillus rubicundulus Ve08.2h10</name>
    <dbReference type="NCBI Taxonomy" id="930991"/>
    <lineage>
        <taxon>Eukaryota</taxon>
        <taxon>Fungi</taxon>
        <taxon>Dikarya</taxon>
        <taxon>Basidiomycota</taxon>
        <taxon>Agaricomycotina</taxon>
        <taxon>Agaricomycetes</taxon>
        <taxon>Agaricomycetidae</taxon>
        <taxon>Boletales</taxon>
        <taxon>Paxilineae</taxon>
        <taxon>Paxillaceae</taxon>
        <taxon>Paxillus</taxon>
    </lineage>
</organism>
<dbReference type="EMBL" id="KN825092">
    <property type="protein sequence ID" value="KIK94660.1"/>
    <property type="molecule type" value="Genomic_DNA"/>
</dbReference>